<sequence>MALNPCNCCSLLVATSVAGIYALVAYVIAIVLETWWMIQDKSEVPAGAYLLCFGHLVTIVLSGLLIVGIALKQTQWLLVWAASVGTWLIPEAALALYMSFSHWKIESPQGVTELLFWTIRASLNIVSVTCVACQYAVWMEEKIIMRRLHILNLQEAAMRKASEHAAASKNGHNNPGFINSSNEQVNKMPLAAIQSLGNASRHASTTNLASPGAAQQLQNRPHTSSIPSNLHFISCYEKTMTRVAGLSSNEFNASMFVRQSPNNVALQRARSLLEMQIQNNNVWGYPSQLNQVSLCPGYLEQGPADNMSTQSLDRRQIKSQMRLQQHFRGPSHAQHFGTLPRTFRMQRTLSNGSLQESNHSSHTSLASQQSDQRYKDIAL</sequence>
<keyword evidence="4" id="KW-1185">Reference proteome</keyword>
<feature type="transmembrane region" description="Helical" evidence="2">
    <location>
        <begin position="117"/>
        <end position="138"/>
    </location>
</feature>
<accession>A0A8S1CN59</accession>
<keyword evidence="2" id="KW-1133">Transmembrane helix</keyword>
<dbReference type="OrthoDB" id="6339047at2759"/>
<name>A0A8S1CN59_9INSE</name>
<keyword evidence="2" id="KW-0812">Transmembrane</keyword>
<comment type="caution">
    <text evidence="3">The sequence shown here is derived from an EMBL/GenBank/DDBJ whole genome shotgun (WGS) entry which is preliminary data.</text>
</comment>
<feature type="transmembrane region" description="Helical" evidence="2">
    <location>
        <begin position="48"/>
        <end position="70"/>
    </location>
</feature>
<keyword evidence="2" id="KW-0472">Membrane</keyword>
<gene>
    <name evidence="3" type="ORF">CLODIP_2_CD14746</name>
</gene>
<feature type="transmembrane region" description="Helical" evidence="2">
    <location>
        <begin position="77"/>
        <end position="97"/>
    </location>
</feature>
<feature type="region of interest" description="Disordered" evidence="1">
    <location>
        <begin position="351"/>
        <end position="379"/>
    </location>
</feature>
<evidence type="ECO:0000313" key="4">
    <source>
        <dbReference type="Proteomes" id="UP000494165"/>
    </source>
</evidence>
<reference evidence="3 4" key="1">
    <citation type="submission" date="2020-04" db="EMBL/GenBank/DDBJ databases">
        <authorList>
            <person name="Alioto T."/>
            <person name="Alioto T."/>
            <person name="Gomez Garrido J."/>
        </authorList>
    </citation>
    <scope>NUCLEOTIDE SEQUENCE [LARGE SCALE GENOMIC DNA]</scope>
</reference>
<evidence type="ECO:0000256" key="2">
    <source>
        <dbReference type="SAM" id="Phobius"/>
    </source>
</evidence>
<evidence type="ECO:0000313" key="3">
    <source>
        <dbReference type="EMBL" id="CAB3371793.1"/>
    </source>
</evidence>
<feature type="compositionally biased region" description="Polar residues" evidence="1">
    <location>
        <begin position="351"/>
        <end position="371"/>
    </location>
</feature>
<proteinExistence type="predicted"/>
<organism evidence="3 4">
    <name type="scientific">Cloeon dipterum</name>
    <dbReference type="NCBI Taxonomy" id="197152"/>
    <lineage>
        <taxon>Eukaryota</taxon>
        <taxon>Metazoa</taxon>
        <taxon>Ecdysozoa</taxon>
        <taxon>Arthropoda</taxon>
        <taxon>Hexapoda</taxon>
        <taxon>Insecta</taxon>
        <taxon>Pterygota</taxon>
        <taxon>Palaeoptera</taxon>
        <taxon>Ephemeroptera</taxon>
        <taxon>Pisciforma</taxon>
        <taxon>Baetidae</taxon>
        <taxon>Cloeon</taxon>
    </lineage>
</organism>
<dbReference type="Proteomes" id="UP000494165">
    <property type="component" value="Unassembled WGS sequence"/>
</dbReference>
<evidence type="ECO:0000256" key="1">
    <source>
        <dbReference type="SAM" id="MobiDB-lite"/>
    </source>
</evidence>
<protein>
    <submittedName>
        <fullName evidence="3">Uncharacterized protein</fullName>
    </submittedName>
</protein>
<dbReference type="AlphaFoldDB" id="A0A8S1CN59"/>
<feature type="region of interest" description="Disordered" evidence="1">
    <location>
        <begin position="203"/>
        <end position="225"/>
    </location>
</feature>
<feature type="transmembrane region" description="Helical" evidence="2">
    <location>
        <begin position="12"/>
        <end position="36"/>
    </location>
</feature>
<dbReference type="EMBL" id="CADEPI010000065">
    <property type="protein sequence ID" value="CAB3371793.1"/>
    <property type="molecule type" value="Genomic_DNA"/>
</dbReference>